<dbReference type="InterPro" id="IPR050229">
    <property type="entry name" value="GlpE_sulfurtransferase"/>
</dbReference>
<dbReference type="RefSeq" id="WP_193674601.1">
    <property type="nucleotide sequence ID" value="NZ_JADDIV010000001.1"/>
</dbReference>
<evidence type="ECO:0000259" key="1">
    <source>
        <dbReference type="PROSITE" id="PS50206"/>
    </source>
</evidence>
<dbReference type="Pfam" id="PF00581">
    <property type="entry name" value="Rhodanese"/>
    <property type="match status" value="1"/>
</dbReference>
<evidence type="ECO:0000313" key="2">
    <source>
        <dbReference type="EMBL" id="MBE7365952.1"/>
    </source>
</evidence>
<protein>
    <submittedName>
        <fullName evidence="2">Sulfurtransferase</fullName>
    </submittedName>
</protein>
<dbReference type="Gene3D" id="3.40.250.10">
    <property type="entry name" value="Rhodanese-like domain"/>
    <property type="match status" value="1"/>
</dbReference>
<dbReference type="EMBL" id="JADDIV010000001">
    <property type="protein sequence ID" value="MBE7365952.1"/>
    <property type="molecule type" value="Genomic_DNA"/>
</dbReference>
<dbReference type="SUPFAM" id="SSF52821">
    <property type="entry name" value="Rhodanese/Cell cycle control phosphatase"/>
    <property type="match status" value="1"/>
</dbReference>
<dbReference type="PANTHER" id="PTHR43031">
    <property type="entry name" value="FAD-DEPENDENT OXIDOREDUCTASE"/>
    <property type="match status" value="1"/>
</dbReference>
<accession>A0ABR9RXI9</accession>
<gene>
    <name evidence="2" type="ORF">IM787_00080</name>
</gene>
<sequence>MIPQVRPSEFNAWLQQQPGRPMVLDVREPWEVQVASVTPDAFDVVAIPMNQIPARLAELPQDRPIACLCHHGARSQRVAMFLEQQGYTDVANIAGGIDAWARERDPGVPLY</sequence>
<dbReference type="InterPro" id="IPR001763">
    <property type="entry name" value="Rhodanese-like_dom"/>
</dbReference>
<dbReference type="InterPro" id="IPR036873">
    <property type="entry name" value="Rhodanese-like_dom_sf"/>
</dbReference>
<comment type="caution">
    <text evidence="2">The sequence shown here is derived from an EMBL/GenBank/DDBJ whole genome shotgun (WGS) entry which is preliminary data.</text>
</comment>
<dbReference type="PROSITE" id="PS50206">
    <property type="entry name" value="RHODANESE_3"/>
    <property type="match status" value="1"/>
</dbReference>
<reference evidence="2 3" key="1">
    <citation type="submission" date="2020-10" db="EMBL/GenBank/DDBJ databases">
        <title>Ramlibacter sp. HM2 16S ribosomal RNA gene Genome sequencing and assembly.</title>
        <authorList>
            <person name="Kang M."/>
        </authorList>
    </citation>
    <scope>NUCLEOTIDE SEQUENCE [LARGE SCALE GENOMIC DNA]</scope>
    <source>
        <strain evidence="2 3">HM2</strain>
    </source>
</reference>
<dbReference type="SMART" id="SM00450">
    <property type="entry name" value="RHOD"/>
    <property type="match status" value="1"/>
</dbReference>
<feature type="domain" description="Rhodanese" evidence="1">
    <location>
        <begin position="17"/>
        <end position="109"/>
    </location>
</feature>
<name>A0ABR9RXI9_9BURK</name>
<dbReference type="Proteomes" id="UP000806285">
    <property type="component" value="Unassembled WGS sequence"/>
</dbReference>
<proteinExistence type="predicted"/>
<organism evidence="2 3">
    <name type="scientific">Ramlibacter pallidus</name>
    <dbReference type="NCBI Taxonomy" id="2780087"/>
    <lineage>
        <taxon>Bacteria</taxon>
        <taxon>Pseudomonadati</taxon>
        <taxon>Pseudomonadota</taxon>
        <taxon>Betaproteobacteria</taxon>
        <taxon>Burkholderiales</taxon>
        <taxon>Comamonadaceae</taxon>
        <taxon>Ramlibacter</taxon>
    </lineage>
</organism>
<keyword evidence="3" id="KW-1185">Reference proteome</keyword>
<dbReference type="PANTHER" id="PTHR43031:SF17">
    <property type="entry name" value="SULFURTRANSFERASE YTWF-RELATED"/>
    <property type="match status" value="1"/>
</dbReference>
<evidence type="ECO:0000313" key="3">
    <source>
        <dbReference type="Proteomes" id="UP000806285"/>
    </source>
</evidence>